<protein>
    <submittedName>
        <fullName evidence="2">Uncharacterized protein</fullName>
    </submittedName>
</protein>
<feature type="transmembrane region" description="Helical" evidence="1">
    <location>
        <begin position="7"/>
        <end position="32"/>
    </location>
</feature>
<reference evidence="2 3" key="1">
    <citation type="submission" date="2024-02" db="EMBL/GenBank/DDBJ databases">
        <authorList>
            <person name="Chen Y."/>
            <person name="Shah S."/>
            <person name="Dougan E. K."/>
            <person name="Thang M."/>
            <person name="Chan C."/>
        </authorList>
    </citation>
    <scope>NUCLEOTIDE SEQUENCE [LARGE SCALE GENOMIC DNA]</scope>
</reference>
<keyword evidence="1" id="KW-1133">Transmembrane helix</keyword>
<keyword evidence="3" id="KW-1185">Reference proteome</keyword>
<feature type="transmembrane region" description="Helical" evidence="1">
    <location>
        <begin position="73"/>
        <end position="102"/>
    </location>
</feature>
<dbReference type="Proteomes" id="UP001642464">
    <property type="component" value="Unassembled WGS sequence"/>
</dbReference>
<organism evidence="2 3">
    <name type="scientific">Durusdinium trenchii</name>
    <dbReference type="NCBI Taxonomy" id="1381693"/>
    <lineage>
        <taxon>Eukaryota</taxon>
        <taxon>Sar</taxon>
        <taxon>Alveolata</taxon>
        <taxon>Dinophyceae</taxon>
        <taxon>Suessiales</taxon>
        <taxon>Symbiodiniaceae</taxon>
        <taxon>Durusdinium</taxon>
    </lineage>
</organism>
<name>A0ABP0SC61_9DINO</name>
<proteinExistence type="predicted"/>
<sequence length="179" mass="18633">DHATARAAALLIKSSLALAAVMVVDTVAQVVMLNSHFDEFDFAFLAPYVAGLATSLTLPLCAYVGAKTRNVNLLCTACVCASTCLGCSIFGLITALGVLVGFGPESFNQWGLTTSYYVVAIAFDVVLAVLFGLAAFSSWNLRNKIDVTVVVIPHTGGAPVDQGVVQKGVNQPPANVIVV</sequence>
<accession>A0ABP0SC61</accession>
<feature type="transmembrane region" description="Helical" evidence="1">
    <location>
        <begin position="114"/>
        <end position="136"/>
    </location>
</feature>
<feature type="transmembrane region" description="Helical" evidence="1">
    <location>
        <begin position="44"/>
        <end position="66"/>
    </location>
</feature>
<keyword evidence="1" id="KW-0812">Transmembrane</keyword>
<evidence type="ECO:0000313" key="3">
    <source>
        <dbReference type="Proteomes" id="UP001642464"/>
    </source>
</evidence>
<feature type="non-terminal residue" evidence="2">
    <location>
        <position position="1"/>
    </location>
</feature>
<dbReference type="EMBL" id="CAXAMM010043425">
    <property type="protein sequence ID" value="CAK9109960.1"/>
    <property type="molecule type" value="Genomic_DNA"/>
</dbReference>
<keyword evidence="1" id="KW-0472">Membrane</keyword>
<comment type="caution">
    <text evidence="2">The sequence shown here is derived from an EMBL/GenBank/DDBJ whole genome shotgun (WGS) entry which is preliminary data.</text>
</comment>
<evidence type="ECO:0000313" key="2">
    <source>
        <dbReference type="EMBL" id="CAK9109960.1"/>
    </source>
</evidence>
<gene>
    <name evidence="2" type="ORF">SCF082_LOCUS51081</name>
</gene>
<evidence type="ECO:0000256" key="1">
    <source>
        <dbReference type="SAM" id="Phobius"/>
    </source>
</evidence>